<reference evidence="3" key="1">
    <citation type="journal article" date="2011" name="Nature">
        <title>Genome sequence and analysis of the tuber crop potato.</title>
        <authorList>
            <consortium name="The Potato Genome Sequencing Consortium"/>
        </authorList>
    </citation>
    <scope>NUCLEOTIDE SEQUENCE [LARGE SCALE GENOMIC DNA]</scope>
    <source>
        <strain evidence="3">cv. DM1-3 516 R44</strain>
    </source>
</reference>
<accession>M1DFS3</accession>
<dbReference type="EnsemblPlants" id="PGSC0003DMT400088349">
    <property type="protein sequence ID" value="PGSC0003DMT400088349"/>
    <property type="gene ID" value="PGSC0003DMG400037920"/>
</dbReference>
<protein>
    <submittedName>
        <fullName evidence="2">Uncharacterized protein</fullName>
    </submittedName>
</protein>
<dbReference type="InParanoid" id="M1DFS3"/>
<evidence type="ECO:0000313" key="3">
    <source>
        <dbReference type="Proteomes" id="UP000011115"/>
    </source>
</evidence>
<dbReference type="Gramene" id="PGSC0003DMT400088349">
    <property type="protein sequence ID" value="PGSC0003DMT400088349"/>
    <property type="gene ID" value="PGSC0003DMG400037920"/>
</dbReference>
<reference evidence="2" key="2">
    <citation type="submission" date="2015-06" db="UniProtKB">
        <authorList>
            <consortium name="EnsemblPlants"/>
        </authorList>
    </citation>
    <scope>IDENTIFICATION</scope>
    <source>
        <strain evidence="2">DM1-3 516 R44</strain>
    </source>
</reference>
<feature type="region of interest" description="Disordered" evidence="1">
    <location>
        <begin position="1"/>
        <end position="31"/>
    </location>
</feature>
<feature type="compositionally biased region" description="Polar residues" evidence="1">
    <location>
        <begin position="1"/>
        <end position="13"/>
    </location>
</feature>
<organism evidence="2 3">
    <name type="scientific">Solanum tuberosum</name>
    <name type="common">Potato</name>
    <dbReference type="NCBI Taxonomy" id="4113"/>
    <lineage>
        <taxon>Eukaryota</taxon>
        <taxon>Viridiplantae</taxon>
        <taxon>Streptophyta</taxon>
        <taxon>Embryophyta</taxon>
        <taxon>Tracheophyta</taxon>
        <taxon>Spermatophyta</taxon>
        <taxon>Magnoliopsida</taxon>
        <taxon>eudicotyledons</taxon>
        <taxon>Gunneridae</taxon>
        <taxon>Pentapetalae</taxon>
        <taxon>asterids</taxon>
        <taxon>lamiids</taxon>
        <taxon>Solanales</taxon>
        <taxon>Solanaceae</taxon>
        <taxon>Solanoideae</taxon>
        <taxon>Solaneae</taxon>
        <taxon>Solanum</taxon>
    </lineage>
</organism>
<evidence type="ECO:0000256" key="1">
    <source>
        <dbReference type="SAM" id="MobiDB-lite"/>
    </source>
</evidence>
<dbReference type="HOGENOM" id="CLU_1734716_0_0_1"/>
<proteinExistence type="predicted"/>
<dbReference type="Proteomes" id="UP000011115">
    <property type="component" value="Unassembled WGS sequence"/>
</dbReference>
<dbReference type="AlphaFoldDB" id="M1DFS3"/>
<name>M1DFS3_SOLTU</name>
<dbReference type="PaxDb" id="4113-PGSC0003DMT400088349"/>
<sequence>MSITESSSRTSIPQEVENPSSFNFSIPPPEESPSIPVCGAGEMVESISPPADILVSPVLHSRNTLVCSPTLVLSSEKSPILEEQSVAKSNEGPFSEETNIAVKVLYNCKSCLRQKVGEAAEYFTNQKQGGCLYVWFRFTCERYVSNLCESL</sequence>
<keyword evidence="3" id="KW-1185">Reference proteome</keyword>
<evidence type="ECO:0000313" key="2">
    <source>
        <dbReference type="EnsemblPlants" id="PGSC0003DMT400088349"/>
    </source>
</evidence>